<evidence type="ECO:0000313" key="2">
    <source>
        <dbReference type="EMBL" id="KAJ7658902.1"/>
    </source>
</evidence>
<protein>
    <submittedName>
        <fullName evidence="2">Uncharacterized protein</fullName>
    </submittedName>
</protein>
<gene>
    <name evidence="2" type="ORF">B0H17DRAFT_1096473</name>
</gene>
<reference evidence="2" key="1">
    <citation type="submission" date="2023-03" db="EMBL/GenBank/DDBJ databases">
        <title>Massive genome expansion in bonnet fungi (Mycena s.s.) driven by repeated elements and novel gene families across ecological guilds.</title>
        <authorList>
            <consortium name="Lawrence Berkeley National Laboratory"/>
            <person name="Harder C.B."/>
            <person name="Miyauchi S."/>
            <person name="Viragh M."/>
            <person name="Kuo A."/>
            <person name="Thoen E."/>
            <person name="Andreopoulos B."/>
            <person name="Lu D."/>
            <person name="Skrede I."/>
            <person name="Drula E."/>
            <person name="Henrissat B."/>
            <person name="Morin E."/>
            <person name="Kohler A."/>
            <person name="Barry K."/>
            <person name="LaButti K."/>
            <person name="Morin E."/>
            <person name="Salamov A."/>
            <person name="Lipzen A."/>
            <person name="Mereny Z."/>
            <person name="Hegedus B."/>
            <person name="Baldrian P."/>
            <person name="Stursova M."/>
            <person name="Weitz H."/>
            <person name="Taylor A."/>
            <person name="Grigoriev I.V."/>
            <person name="Nagy L.G."/>
            <person name="Martin F."/>
            <person name="Kauserud H."/>
        </authorList>
    </citation>
    <scope>NUCLEOTIDE SEQUENCE</scope>
    <source>
        <strain evidence="2">CBHHK067</strain>
    </source>
</reference>
<evidence type="ECO:0000256" key="1">
    <source>
        <dbReference type="SAM" id="MobiDB-lite"/>
    </source>
</evidence>
<dbReference type="EMBL" id="JARKIE010000275">
    <property type="protein sequence ID" value="KAJ7658902.1"/>
    <property type="molecule type" value="Genomic_DNA"/>
</dbReference>
<organism evidence="2 3">
    <name type="scientific">Mycena rosella</name>
    <name type="common">Pink bonnet</name>
    <name type="synonym">Agaricus rosellus</name>
    <dbReference type="NCBI Taxonomy" id="1033263"/>
    <lineage>
        <taxon>Eukaryota</taxon>
        <taxon>Fungi</taxon>
        <taxon>Dikarya</taxon>
        <taxon>Basidiomycota</taxon>
        <taxon>Agaricomycotina</taxon>
        <taxon>Agaricomycetes</taxon>
        <taxon>Agaricomycetidae</taxon>
        <taxon>Agaricales</taxon>
        <taxon>Marasmiineae</taxon>
        <taxon>Mycenaceae</taxon>
        <taxon>Mycena</taxon>
    </lineage>
</organism>
<keyword evidence="3" id="KW-1185">Reference proteome</keyword>
<proteinExistence type="predicted"/>
<name>A0AAD7G5V5_MYCRO</name>
<evidence type="ECO:0000313" key="3">
    <source>
        <dbReference type="Proteomes" id="UP001221757"/>
    </source>
</evidence>
<dbReference type="AlphaFoldDB" id="A0AAD7G5V5"/>
<comment type="caution">
    <text evidence="2">The sequence shown here is derived from an EMBL/GenBank/DDBJ whole genome shotgun (WGS) entry which is preliminary data.</text>
</comment>
<sequence length="103" mass="11784">MRLCIAFLPFFVSSFHQTTHSCLPSRHLAADKHLRRAPPADSPSISVHPRRREGRRVESGEESEEIQRFALSSLPSVYLAPAYHYCMHFLCITYPCSLPIYPP</sequence>
<feature type="region of interest" description="Disordered" evidence="1">
    <location>
        <begin position="34"/>
        <end position="62"/>
    </location>
</feature>
<dbReference type="Proteomes" id="UP001221757">
    <property type="component" value="Unassembled WGS sequence"/>
</dbReference>
<accession>A0AAD7G5V5</accession>